<dbReference type="InterPro" id="IPR002577">
    <property type="entry name" value="HTH_HxlR"/>
</dbReference>
<dbReference type="EMBL" id="JAKLTQ010000013">
    <property type="protein sequence ID" value="MCG2623423.1"/>
    <property type="molecule type" value="Genomic_DNA"/>
</dbReference>
<dbReference type="Gene3D" id="1.10.10.10">
    <property type="entry name" value="Winged helix-like DNA-binding domain superfamily/Winged helix DNA-binding domain"/>
    <property type="match status" value="2"/>
</dbReference>
<proteinExistence type="predicted"/>
<dbReference type="InterPro" id="IPR036388">
    <property type="entry name" value="WH-like_DNA-bd_sf"/>
</dbReference>
<feature type="domain" description="HTH hxlR-type" evidence="4">
    <location>
        <begin position="178"/>
        <end position="276"/>
    </location>
</feature>
<gene>
    <name evidence="5" type="ORF">LVY72_16115</name>
</gene>
<evidence type="ECO:0000259" key="4">
    <source>
        <dbReference type="PROSITE" id="PS51118"/>
    </source>
</evidence>
<comment type="caution">
    <text evidence="5">The sequence shown here is derived from an EMBL/GenBank/DDBJ whole genome shotgun (WGS) entry which is preliminary data.</text>
</comment>
<sequence>MSTGTIGQSTADTTGQTRTGRALALLGDHWTLLILQRVFMGDRKYQEIRDAVHVSDSVLSNRLKAMTDGGLLLKMPYKDGRIRYEYCLSEAGKATWRIFVAAWAWERNWLEPVPGRRTELFHSLCGHHVMPNLVCGRCTLPVTTRDTSVMRTAASLAYVVSGPRRHRQRRTAEMKHDFGFQPEMMELLGDRWNLALLSAAVIGIRRFTDFERYLGTPPTVLSTHLTRLVELGIFRLQELAGSSGRTDYRFTDKGRALSGVLMQVVRWADENILTGEESSIEIIHDPCGRKLVPEYACSDCGKLLKRHEVRFELLNS</sequence>
<evidence type="ECO:0000313" key="5">
    <source>
        <dbReference type="EMBL" id="MCG2623423.1"/>
    </source>
</evidence>
<organism evidence="5 6">
    <name type="scientific">Arthrobacter hankyongi</name>
    <dbReference type="NCBI Taxonomy" id="2904801"/>
    <lineage>
        <taxon>Bacteria</taxon>
        <taxon>Bacillati</taxon>
        <taxon>Actinomycetota</taxon>
        <taxon>Actinomycetes</taxon>
        <taxon>Micrococcales</taxon>
        <taxon>Micrococcaceae</taxon>
        <taxon>Arthrobacter</taxon>
    </lineage>
</organism>
<dbReference type="InterPro" id="IPR036390">
    <property type="entry name" value="WH_DNA-bd_sf"/>
</dbReference>
<keyword evidence="2" id="KW-0238">DNA-binding</keyword>
<keyword evidence="1" id="KW-0805">Transcription regulation</keyword>
<name>A0ABS9L9R0_9MICC</name>
<accession>A0ABS9L9R0</accession>
<keyword evidence="3" id="KW-0804">Transcription</keyword>
<dbReference type="PANTHER" id="PTHR33204">
    <property type="entry name" value="TRANSCRIPTIONAL REGULATOR, MARR FAMILY"/>
    <property type="match status" value="1"/>
</dbReference>
<evidence type="ECO:0000256" key="1">
    <source>
        <dbReference type="ARBA" id="ARBA00023015"/>
    </source>
</evidence>
<evidence type="ECO:0000256" key="2">
    <source>
        <dbReference type="ARBA" id="ARBA00023125"/>
    </source>
</evidence>
<protein>
    <submittedName>
        <fullName evidence="5">Helix-turn-helix transcriptional regulator</fullName>
    </submittedName>
</protein>
<dbReference type="Pfam" id="PF01638">
    <property type="entry name" value="HxlR"/>
    <property type="match status" value="2"/>
</dbReference>
<dbReference type="PROSITE" id="PS51118">
    <property type="entry name" value="HTH_HXLR"/>
    <property type="match status" value="2"/>
</dbReference>
<dbReference type="PANTHER" id="PTHR33204:SF18">
    <property type="entry name" value="TRANSCRIPTIONAL REGULATORY PROTEIN"/>
    <property type="match status" value="1"/>
</dbReference>
<keyword evidence="6" id="KW-1185">Reference proteome</keyword>
<dbReference type="SUPFAM" id="SSF46785">
    <property type="entry name" value="Winged helix' DNA-binding domain"/>
    <property type="match status" value="2"/>
</dbReference>
<reference evidence="5" key="1">
    <citation type="submission" date="2022-01" db="EMBL/GenBank/DDBJ databases">
        <authorList>
            <person name="Jo J.-H."/>
            <person name="Im W.-T."/>
        </authorList>
    </citation>
    <scope>NUCLEOTIDE SEQUENCE</scope>
    <source>
        <strain evidence="5">I2-34</strain>
    </source>
</reference>
<dbReference type="Proteomes" id="UP001165368">
    <property type="component" value="Unassembled WGS sequence"/>
</dbReference>
<evidence type="ECO:0000256" key="3">
    <source>
        <dbReference type="ARBA" id="ARBA00023163"/>
    </source>
</evidence>
<evidence type="ECO:0000313" key="6">
    <source>
        <dbReference type="Proteomes" id="UP001165368"/>
    </source>
</evidence>
<feature type="domain" description="HTH hxlR-type" evidence="4">
    <location>
        <begin position="17"/>
        <end position="114"/>
    </location>
</feature>
<dbReference type="RefSeq" id="WP_237822715.1">
    <property type="nucleotide sequence ID" value="NZ_JAKLTQ010000013.1"/>
</dbReference>